<dbReference type="RefSeq" id="WP_110843728.1">
    <property type="nucleotide sequence ID" value="NZ_QJVJ01000020.1"/>
</dbReference>
<evidence type="ECO:0000313" key="2">
    <source>
        <dbReference type="Proteomes" id="UP000247476"/>
    </source>
</evidence>
<dbReference type="AlphaFoldDB" id="A0A2V5JVW7"/>
<comment type="caution">
    <text evidence="1">The sequence shown here is derived from an EMBL/GenBank/DDBJ whole genome shotgun (WGS) entry which is preliminary data.</text>
</comment>
<keyword evidence="2" id="KW-1185">Reference proteome</keyword>
<dbReference type="InterPro" id="IPR001387">
    <property type="entry name" value="Cro/C1-type_HTH"/>
</dbReference>
<dbReference type="InterPro" id="IPR010982">
    <property type="entry name" value="Lambda_DNA-bd_dom_sf"/>
</dbReference>
<dbReference type="Proteomes" id="UP000247476">
    <property type="component" value="Unassembled WGS sequence"/>
</dbReference>
<proteinExistence type="predicted"/>
<dbReference type="Gene3D" id="1.10.260.40">
    <property type="entry name" value="lambda repressor-like DNA-binding domains"/>
    <property type="match status" value="1"/>
</dbReference>
<dbReference type="CDD" id="cd00093">
    <property type="entry name" value="HTH_XRE"/>
    <property type="match status" value="1"/>
</dbReference>
<accession>A0A2V5JVW7</accession>
<protein>
    <submittedName>
        <fullName evidence="1">Transcriptional regulator</fullName>
    </submittedName>
</protein>
<dbReference type="EMBL" id="QJVJ01000020">
    <property type="protein sequence ID" value="PYI50292.1"/>
    <property type="molecule type" value="Genomic_DNA"/>
</dbReference>
<organism evidence="1 2">
    <name type="scientific">Paenibacillus flagellatus</name>
    <dbReference type="NCBI Taxonomy" id="2211139"/>
    <lineage>
        <taxon>Bacteria</taxon>
        <taxon>Bacillati</taxon>
        <taxon>Bacillota</taxon>
        <taxon>Bacilli</taxon>
        <taxon>Bacillales</taxon>
        <taxon>Paenibacillaceae</taxon>
        <taxon>Paenibacillus</taxon>
    </lineage>
</organism>
<reference evidence="1 2" key="1">
    <citation type="submission" date="2018-05" db="EMBL/GenBank/DDBJ databases">
        <title>Paenibacillus flagellatus sp. nov., isolated from selenium mineral soil.</title>
        <authorList>
            <person name="Dai X."/>
        </authorList>
    </citation>
    <scope>NUCLEOTIDE SEQUENCE [LARGE SCALE GENOMIC DNA]</scope>
    <source>
        <strain evidence="1 2">DXL2</strain>
    </source>
</reference>
<gene>
    <name evidence="1" type="ORF">DLM86_29935</name>
</gene>
<dbReference type="SUPFAM" id="SSF47413">
    <property type="entry name" value="lambda repressor-like DNA-binding domains"/>
    <property type="match status" value="1"/>
</dbReference>
<evidence type="ECO:0000313" key="1">
    <source>
        <dbReference type="EMBL" id="PYI50292.1"/>
    </source>
</evidence>
<sequence>MKIELGRCLLGERLAEAGISVDRLADALQMRRERLADFMDNKRVMPLKTALSIAATLDCEVDRLYECTRVEAGAPQQTEP</sequence>
<name>A0A2V5JVW7_9BACL</name>
<dbReference type="GO" id="GO:0003677">
    <property type="term" value="F:DNA binding"/>
    <property type="evidence" value="ECO:0007669"/>
    <property type="project" value="InterPro"/>
</dbReference>
<dbReference type="OrthoDB" id="2472497at2"/>